<keyword evidence="2" id="KW-1185">Reference proteome</keyword>
<protein>
    <submittedName>
        <fullName evidence="1">Uncharacterized protein</fullName>
    </submittedName>
</protein>
<proteinExistence type="predicted"/>
<reference evidence="1 2" key="1">
    <citation type="submission" date="2014-09" db="EMBL/GenBank/DDBJ databases">
        <authorList>
            <person name="Ellenberger Sabrina"/>
        </authorList>
    </citation>
    <scope>NUCLEOTIDE SEQUENCE [LARGE SCALE GENOMIC DNA]</scope>
    <source>
        <strain evidence="1 2">CBS 412.66</strain>
    </source>
</reference>
<sequence>MNSEDIHKDLTKRIIPIYSEDEVIIRFSNEREYNDWVVTIANSHAKWIYRVNHNTSKKHFKLLGKLLVTPFRIPSTHYYCDYSFYVKVKKRNPEATETEPKRRKTRETKKIGCTARFVKYLICDYSNEVA</sequence>
<gene>
    <name evidence="1" type="primary">PARPA_07657.1 scaffold 29138</name>
</gene>
<dbReference type="EMBL" id="LN730033">
    <property type="protein sequence ID" value="CEP13564.1"/>
    <property type="molecule type" value="Genomic_DNA"/>
</dbReference>
<name>A0A0B7N7X7_9FUNG</name>
<organism evidence="1 2">
    <name type="scientific">Parasitella parasitica</name>
    <dbReference type="NCBI Taxonomy" id="35722"/>
    <lineage>
        <taxon>Eukaryota</taxon>
        <taxon>Fungi</taxon>
        <taxon>Fungi incertae sedis</taxon>
        <taxon>Mucoromycota</taxon>
        <taxon>Mucoromycotina</taxon>
        <taxon>Mucoromycetes</taxon>
        <taxon>Mucorales</taxon>
        <taxon>Mucorineae</taxon>
        <taxon>Mucoraceae</taxon>
        <taxon>Parasitella</taxon>
    </lineage>
</organism>
<evidence type="ECO:0000313" key="2">
    <source>
        <dbReference type="Proteomes" id="UP000054107"/>
    </source>
</evidence>
<dbReference type="Proteomes" id="UP000054107">
    <property type="component" value="Unassembled WGS sequence"/>
</dbReference>
<accession>A0A0B7N7X7</accession>
<dbReference type="AlphaFoldDB" id="A0A0B7N7X7"/>
<evidence type="ECO:0000313" key="1">
    <source>
        <dbReference type="EMBL" id="CEP13564.1"/>
    </source>
</evidence>